<name>A0ABV4J2D7_9ACTN</name>
<proteinExistence type="predicted"/>
<evidence type="ECO:0008006" key="3">
    <source>
        <dbReference type="Google" id="ProtNLM"/>
    </source>
</evidence>
<evidence type="ECO:0000313" key="2">
    <source>
        <dbReference type="Proteomes" id="UP001567537"/>
    </source>
</evidence>
<organism evidence="1 2">
    <name type="scientific">Streptomyces pimonensis</name>
    <dbReference type="NCBI Taxonomy" id="2860288"/>
    <lineage>
        <taxon>Bacteria</taxon>
        <taxon>Bacillati</taxon>
        <taxon>Actinomycetota</taxon>
        <taxon>Actinomycetes</taxon>
        <taxon>Kitasatosporales</taxon>
        <taxon>Streptomycetaceae</taxon>
        <taxon>Streptomyces</taxon>
    </lineage>
</organism>
<gene>
    <name evidence="1" type="ORF">KYY02_21005</name>
</gene>
<protein>
    <recommendedName>
        <fullName evidence="3">GIY-YIG domain-containing protein</fullName>
    </recommendedName>
</protein>
<dbReference type="EMBL" id="JAHWZY010000021">
    <property type="protein sequence ID" value="MEZ3181079.1"/>
    <property type="molecule type" value="Genomic_DNA"/>
</dbReference>
<evidence type="ECO:0000313" key="1">
    <source>
        <dbReference type="EMBL" id="MEZ3181079.1"/>
    </source>
</evidence>
<dbReference type="RefSeq" id="WP_371240258.1">
    <property type="nucleotide sequence ID" value="NZ_JAHWZY010000021.1"/>
</dbReference>
<dbReference type="Proteomes" id="UP001567537">
    <property type="component" value="Unassembled WGS sequence"/>
</dbReference>
<comment type="caution">
    <text evidence="1">The sequence shown here is derived from an EMBL/GenBank/DDBJ whole genome shotgun (WGS) entry which is preliminary data.</text>
</comment>
<reference evidence="1 2" key="1">
    <citation type="journal article" date="2021" name="Res Sq">
        <title>Streptomyces Pimoensis sp. nov., Isolated From the Taklimakan Desert in Xinjiang, China.</title>
        <authorList>
            <person name="Zhang P."/>
            <person name="Luo X."/>
            <person name="Luo X."/>
            <person name="Liu Z."/>
            <person name="Xia Z."/>
            <person name="Wan C."/>
            <person name="zhang L."/>
        </authorList>
    </citation>
    <scope>NUCLEOTIDE SEQUENCE [LARGE SCALE GENOMIC DNA]</scope>
    <source>
        <strain evidence="1 2">TRM75549</strain>
    </source>
</reference>
<sequence length="155" mass="16942">MPEPVDVEGISQEVLDLAPWSEWVPLAGAEVPQMPGVYLARQGAAGPLVYVGMAGERQGEGLRGRLRRYTSGKALASGLGEAVFDRALADPQWLRERLAEVESGRPRRATEWGKPTLAWADLHVSWAVTESGTAAKALEKKVLVLNAAEWWNRAR</sequence>
<accession>A0ABV4J2D7</accession>
<keyword evidence="2" id="KW-1185">Reference proteome</keyword>